<dbReference type="SUPFAM" id="SSF51126">
    <property type="entry name" value="Pectin lyase-like"/>
    <property type="match status" value="1"/>
</dbReference>
<comment type="caution">
    <text evidence="2">The sequence shown here is derived from an EMBL/GenBank/DDBJ whole genome shotgun (WGS) entry which is preliminary data.</text>
</comment>
<gene>
    <name evidence="2" type="ORF">ETSY1_44680</name>
</gene>
<dbReference type="HOGENOM" id="CLU_835973_0_0_7"/>
<reference evidence="2 3" key="1">
    <citation type="journal article" date="2014" name="Nature">
        <title>An environmental bacterial taxon with a large and distinct metabolic repertoire.</title>
        <authorList>
            <person name="Wilson M.C."/>
            <person name="Mori T."/>
            <person name="Ruckert C."/>
            <person name="Uria A.R."/>
            <person name="Helf M.J."/>
            <person name="Takada K."/>
            <person name="Gernert C."/>
            <person name="Steffens U.A."/>
            <person name="Heycke N."/>
            <person name="Schmitt S."/>
            <person name="Rinke C."/>
            <person name="Helfrich E.J."/>
            <person name="Brachmann A.O."/>
            <person name="Gurgui C."/>
            <person name="Wakimoto T."/>
            <person name="Kracht M."/>
            <person name="Crusemann M."/>
            <person name="Hentschel U."/>
            <person name="Abe I."/>
            <person name="Matsunaga S."/>
            <person name="Kalinowski J."/>
            <person name="Takeyama H."/>
            <person name="Piel J."/>
        </authorList>
    </citation>
    <scope>NUCLEOTIDE SEQUENCE [LARGE SCALE GENOMIC DNA]</scope>
    <source>
        <strain evidence="3">TSY1</strain>
    </source>
</reference>
<feature type="domain" description="Filamentous haemagglutinin FhaB/tRNA nuclease CdiA-like TPS" evidence="1">
    <location>
        <begin position="2"/>
        <end position="90"/>
    </location>
</feature>
<dbReference type="InterPro" id="IPR012334">
    <property type="entry name" value="Pectin_lyas_fold"/>
</dbReference>
<protein>
    <recommendedName>
        <fullName evidence="1">Filamentous haemagglutinin FhaB/tRNA nuclease CdiA-like TPS domain-containing protein</fullName>
    </recommendedName>
</protein>
<accession>W4L2E4</accession>
<keyword evidence="3" id="KW-1185">Reference proteome</keyword>
<dbReference type="EMBL" id="AZHW01001596">
    <property type="protein sequence ID" value="ETW92207.1"/>
    <property type="molecule type" value="Genomic_DNA"/>
</dbReference>
<evidence type="ECO:0000313" key="2">
    <source>
        <dbReference type="EMBL" id="ETW92207.1"/>
    </source>
</evidence>
<evidence type="ECO:0000259" key="1">
    <source>
        <dbReference type="SMART" id="SM00912"/>
    </source>
</evidence>
<dbReference type="SMART" id="SM00912">
    <property type="entry name" value="Haemagg_act"/>
    <property type="match status" value="1"/>
</dbReference>
<evidence type="ECO:0000313" key="3">
    <source>
        <dbReference type="Proteomes" id="UP000019141"/>
    </source>
</evidence>
<dbReference type="Pfam" id="PF05860">
    <property type="entry name" value="TPS"/>
    <property type="match status" value="1"/>
</dbReference>
<dbReference type="InterPro" id="IPR011050">
    <property type="entry name" value="Pectin_lyase_fold/virulence"/>
</dbReference>
<dbReference type="Proteomes" id="UP000019141">
    <property type="component" value="Unassembled WGS sequence"/>
</dbReference>
<dbReference type="Gene3D" id="2.160.20.10">
    <property type="entry name" value="Single-stranded right-handed beta-helix, Pectin lyase-like"/>
    <property type="match status" value="1"/>
</dbReference>
<dbReference type="NCBIfam" id="TIGR01901">
    <property type="entry name" value="adhes_NPXG"/>
    <property type="match status" value="1"/>
</dbReference>
<dbReference type="InterPro" id="IPR008638">
    <property type="entry name" value="FhaB/CdiA-like_TPS"/>
</dbReference>
<sequence length="332" mass="35276">MPHNGGQNLFHSFIYFDVGTGHIVHFESEAGVNNIISRITGDRPSSIDGALGADANLFFLNPNGVMFGPNARLNINGSFYVSTADKLSFADGAMLTADLGVDSQFSIADPKSFGFTRNAPGNIEIRNSILNIQNGDLALIGGDIEITGGILDASNGQLQLASAASPNEVFIDVDQPLNFDVGNSEALGEINVLSFALLQGNHLGTRSGSLTVNSGLLWAHESIDIDVEGNMVVSGTSNIGRNPFRQEENTRGVNIQASTLLVEDSLINWTADNSRAATITVDVNQLMLVNGGRLSASAAIDTSGGAVRVKATDSVTISGPWKRYFQYIRRQC</sequence>
<dbReference type="AlphaFoldDB" id="W4L2E4"/>
<organism evidence="2 3">
    <name type="scientific">Entotheonella factor</name>
    <dbReference type="NCBI Taxonomy" id="1429438"/>
    <lineage>
        <taxon>Bacteria</taxon>
        <taxon>Pseudomonadati</taxon>
        <taxon>Nitrospinota/Tectimicrobiota group</taxon>
        <taxon>Candidatus Tectimicrobiota</taxon>
        <taxon>Candidatus Entotheonellia</taxon>
        <taxon>Candidatus Entotheonellales</taxon>
        <taxon>Candidatus Entotheonellaceae</taxon>
        <taxon>Candidatus Entotheonella</taxon>
    </lineage>
</organism>
<proteinExistence type="predicted"/>
<name>W4L2E4_ENTF1</name>